<keyword evidence="4" id="KW-1185">Reference proteome</keyword>
<evidence type="ECO:0000256" key="1">
    <source>
        <dbReference type="SAM" id="MobiDB-lite"/>
    </source>
</evidence>
<dbReference type="Pfam" id="PF04738">
    <property type="entry name" value="Lant_dehydr_N"/>
    <property type="match status" value="1"/>
</dbReference>
<feature type="domain" description="Lantibiotic dehydratase N-terminal" evidence="2">
    <location>
        <begin position="664"/>
        <end position="736"/>
    </location>
</feature>
<evidence type="ECO:0000259" key="2">
    <source>
        <dbReference type="Pfam" id="PF04738"/>
    </source>
</evidence>
<feature type="region of interest" description="Disordered" evidence="1">
    <location>
        <begin position="62"/>
        <end position="103"/>
    </location>
</feature>
<sequence length="809" mass="84526">MGDPGTLQDREWTLLPAAVVRTAGFPWELVQSLVCPRAAETAAAVALLETRALGLLAGAPARREARPAGPHAGRPDAPRLPRGLRGRLRRLRPLPPGTPGPEDWLADWNHVTGLLEEARLALAEVVAADTALTRAAVAGVASDERFLDALVCSAPAAYRELRRGPADPAKLASHVQRLATRAAPTGFHAPTGAARVEPALPSGYTWAGYRELAGRHAYPAARVGEALQQRLLADPAVVAGLVPSLRAGATPPRDAAAFAARCDGRRTVAEIAADCGISMERASAALAVAVRRGLLTHDLCPPATVPDPVGWLLARLPGDDEPAVQEHGLVAARGVPAQERRWPLAGPRAAGSADLPVARRVREIAGLLEHYPAAAPEVKLAVQSRIEALAGGGQRAGRDERLIVHEAAAGTLRLTAGGPLAADLRERVPAALALLAEEAELTRLRTNRLLAARLGAGTFPLAEALGAAGDLEVCHGDRIAGLVRAAPAGAAVLDLAEVAGEPVPPGAPVLCAADVMVAAASLEAYEGGVTPLVIDALHDAPRLGPWEPPPVRDGAALVAERDAAVARVLDGFTALNVVAPRADGLPPLELPGPVLEHGGATAGPRRRRLGLGELYVHSDGHRAVLRAKGTGETLMFHNGGPGPGSALRIALALPGLRLPALPCLPALPRITWGNVVLARRRWQLGRAASEPLRHASGSGERDLLLAMARLREAHDLPRTFFAVAGRHPLYVDTRAPSLIAELAALAEAAGDRLTLTEALPGPDDCWLREGGLRFAAVLRCVYLRPARRPGVGPCPRPRPRPCPGTEERA</sequence>
<dbReference type="InterPro" id="IPR006827">
    <property type="entry name" value="Lant_deHydtase_N"/>
</dbReference>
<accession>A0ABV3H710</accession>
<reference evidence="3 4" key="1">
    <citation type="submission" date="2024-06" db="EMBL/GenBank/DDBJ databases">
        <title>The Natural Products Discovery Center: Release of the First 8490 Sequenced Strains for Exploring Actinobacteria Biosynthetic Diversity.</title>
        <authorList>
            <person name="Kalkreuter E."/>
            <person name="Kautsar S.A."/>
            <person name="Yang D."/>
            <person name="Bader C.D."/>
            <person name="Teijaro C.N."/>
            <person name="Fluegel L."/>
            <person name="Davis C.M."/>
            <person name="Simpson J.R."/>
            <person name="Lauterbach L."/>
            <person name="Steele A.D."/>
            <person name="Gui C."/>
            <person name="Meng S."/>
            <person name="Li G."/>
            <person name="Viehrig K."/>
            <person name="Ye F."/>
            <person name="Su P."/>
            <person name="Kiefer A.F."/>
            <person name="Nichols A."/>
            <person name="Cepeda A.J."/>
            <person name="Yan W."/>
            <person name="Fan B."/>
            <person name="Jiang Y."/>
            <person name="Adhikari A."/>
            <person name="Zheng C.-J."/>
            <person name="Schuster L."/>
            <person name="Cowan T.M."/>
            <person name="Smanski M.J."/>
            <person name="Chevrette M.G."/>
            <person name="De Carvalho L.P.S."/>
            <person name="Shen B."/>
        </authorList>
    </citation>
    <scope>NUCLEOTIDE SEQUENCE [LARGE SCALE GENOMIC DNA]</scope>
    <source>
        <strain evidence="3 4">NPDC049574</strain>
    </source>
</reference>
<evidence type="ECO:0000313" key="3">
    <source>
        <dbReference type="EMBL" id="MEV4288316.1"/>
    </source>
</evidence>
<name>A0ABV3H710_9ACTN</name>
<feature type="compositionally biased region" description="Basic residues" evidence="1">
    <location>
        <begin position="82"/>
        <end position="92"/>
    </location>
</feature>
<organism evidence="3 4">
    <name type="scientific">Nonomuraea bangladeshensis</name>
    <dbReference type="NCBI Taxonomy" id="404385"/>
    <lineage>
        <taxon>Bacteria</taxon>
        <taxon>Bacillati</taxon>
        <taxon>Actinomycetota</taxon>
        <taxon>Actinomycetes</taxon>
        <taxon>Streptosporangiales</taxon>
        <taxon>Streptosporangiaceae</taxon>
        <taxon>Nonomuraea</taxon>
    </lineage>
</organism>
<gene>
    <name evidence="3" type="ORF">AB0K40_22605</name>
</gene>
<dbReference type="EMBL" id="JBFARM010000006">
    <property type="protein sequence ID" value="MEV4288316.1"/>
    <property type="molecule type" value="Genomic_DNA"/>
</dbReference>
<proteinExistence type="predicted"/>
<protein>
    <submittedName>
        <fullName evidence="3">Lantibiotic dehydratase</fullName>
    </submittedName>
</protein>
<dbReference type="RefSeq" id="WP_364452955.1">
    <property type="nucleotide sequence ID" value="NZ_JBFARM010000006.1"/>
</dbReference>
<evidence type="ECO:0000313" key="4">
    <source>
        <dbReference type="Proteomes" id="UP001552427"/>
    </source>
</evidence>
<dbReference type="Proteomes" id="UP001552427">
    <property type="component" value="Unassembled WGS sequence"/>
</dbReference>
<comment type="caution">
    <text evidence="3">The sequence shown here is derived from an EMBL/GenBank/DDBJ whole genome shotgun (WGS) entry which is preliminary data.</text>
</comment>